<keyword evidence="2" id="KW-0238">DNA-binding</keyword>
<dbReference type="InterPro" id="IPR035472">
    <property type="entry name" value="RpiR-like_SIS"/>
</dbReference>
<evidence type="ECO:0000259" key="4">
    <source>
        <dbReference type="PROSITE" id="PS51071"/>
    </source>
</evidence>
<feature type="domain" description="HTH rpiR-type" evidence="4">
    <location>
        <begin position="6"/>
        <end position="82"/>
    </location>
</feature>
<evidence type="ECO:0000259" key="5">
    <source>
        <dbReference type="PROSITE" id="PS51464"/>
    </source>
</evidence>
<dbReference type="EMBL" id="FOOY01000008">
    <property type="protein sequence ID" value="SFG34196.1"/>
    <property type="molecule type" value="Genomic_DNA"/>
</dbReference>
<dbReference type="RefSeq" id="WP_093671495.1">
    <property type="nucleotide sequence ID" value="NZ_FOOY01000008.1"/>
</dbReference>
<dbReference type="InterPro" id="IPR001347">
    <property type="entry name" value="SIS_dom"/>
</dbReference>
<dbReference type="InterPro" id="IPR000281">
    <property type="entry name" value="HTH_RpiR"/>
</dbReference>
<evidence type="ECO:0000313" key="7">
    <source>
        <dbReference type="Proteomes" id="UP000198752"/>
    </source>
</evidence>
<dbReference type="OrthoDB" id="1648815at2"/>
<keyword evidence="3" id="KW-0804">Transcription</keyword>
<dbReference type="GO" id="GO:1901135">
    <property type="term" value="P:carbohydrate derivative metabolic process"/>
    <property type="evidence" value="ECO:0007669"/>
    <property type="project" value="InterPro"/>
</dbReference>
<proteinExistence type="predicted"/>
<dbReference type="Proteomes" id="UP000198752">
    <property type="component" value="Unassembled WGS sequence"/>
</dbReference>
<dbReference type="Gene3D" id="3.40.50.10490">
    <property type="entry name" value="Glucose-6-phosphate isomerase like protein, domain 1"/>
    <property type="match status" value="1"/>
</dbReference>
<dbReference type="InterPro" id="IPR046348">
    <property type="entry name" value="SIS_dom_sf"/>
</dbReference>
<accession>A0A1I2R8T5</accession>
<dbReference type="GO" id="GO:0097367">
    <property type="term" value="F:carbohydrate derivative binding"/>
    <property type="evidence" value="ECO:0007669"/>
    <property type="project" value="InterPro"/>
</dbReference>
<dbReference type="PANTHER" id="PTHR30514:SF1">
    <property type="entry name" value="HTH-TYPE TRANSCRIPTIONAL REGULATOR HEXR-RELATED"/>
    <property type="match status" value="1"/>
</dbReference>
<dbReference type="Pfam" id="PF01418">
    <property type="entry name" value="HTH_6"/>
    <property type="match status" value="1"/>
</dbReference>
<dbReference type="AlphaFoldDB" id="A0A1I2R8T5"/>
<dbReference type="Pfam" id="PF01380">
    <property type="entry name" value="SIS"/>
    <property type="match status" value="1"/>
</dbReference>
<dbReference type="SUPFAM" id="SSF53697">
    <property type="entry name" value="SIS domain"/>
    <property type="match status" value="1"/>
</dbReference>
<protein>
    <submittedName>
        <fullName evidence="6">Transcriptional regulator, RpiR family</fullName>
    </submittedName>
</protein>
<dbReference type="SUPFAM" id="SSF46689">
    <property type="entry name" value="Homeodomain-like"/>
    <property type="match status" value="1"/>
</dbReference>
<dbReference type="CDD" id="cd05013">
    <property type="entry name" value="SIS_RpiR"/>
    <property type="match status" value="1"/>
</dbReference>
<dbReference type="PROSITE" id="PS51071">
    <property type="entry name" value="HTH_RPIR"/>
    <property type="match status" value="1"/>
</dbReference>
<sequence>MEATNKEFVNRIYANLGNYSKSEKKIVDLIISDPQFVINATISQLANRSGISEASVSRFCKRINLNGFHHLKVLLAQSSLINAESPNSTSLTSHDKVLDKLMSDKEEEIQATLEGFDKTLIKNTMNVIKDARLIQIMAEGNTFPVALDACFKFNQIGRLAFTSSSWEVAMGQTLNLNDSDVLIVISNSGESRQLLQLIEVAKKNQVTIITLTNNESSPIAALSDHNVVTASRGTIFMSEYFFSRVSAVTAIEAIFMLLIADDPQLKSKIQEHELLIASKKI</sequence>
<dbReference type="PROSITE" id="PS51464">
    <property type="entry name" value="SIS"/>
    <property type="match status" value="1"/>
</dbReference>
<evidence type="ECO:0000313" key="6">
    <source>
        <dbReference type="EMBL" id="SFG34196.1"/>
    </source>
</evidence>
<reference evidence="7" key="1">
    <citation type="submission" date="2016-10" db="EMBL/GenBank/DDBJ databases">
        <authorList>
            <person name="Varghese N."/>
            <person name="Submissions S."/>
        </authorList>
    </citation>
    <scope>NUCLEOTIDE SEQUENCE [LARGE SCALE GENOMIC DNA]</scope>
    <source>
        <strain evidence="7">ATCC 700379</strain>
    </source>
</reference>
<evidence type="ECO:0000256" key="3">
    <source>
        <dbReference type="ARBA" id="ARBA00023163"/>
    </source>
</evidence>
<dbReference type="GO" id="GO:0003700">
    <property type="term" value="F:DNA-binding transcription factor activity"/>
    <property type="evidence" value="ECO:0007669"/>
    <property type="project" value="InterPro"/>
</dbReference>
<dbReference type="InterPro" id="IPR036388">
    <property type="entry name" value="WH-like_DNA-bd_sf"/>
</dbReference>
<dbReference type="InterPro" id="IPR009057">
    <property type="entry name" value="Homeodomain-like_sf"/>
</dbReference>
<evidence type="ECO:0000256" key="1">
    <source>
        <dbReference type="ARBA" id="ARBA00023015"/>
    </source>
</evidence>
<dbReference type="Gene3D" id="1.10.10.10">
    <property type="entry name" value="Winged helix-like DNA-binding domain superfamily/Winged helix DNA-binding domain"/>
    <property type="match status" value="1"/>
</dbReference>
<keyword evidence="1" id="KW-0805">Transcription regulation</keyword>
<dbReference type="GO" id="GO:0003677">
    <property type="term" value="F:DNA binding"/>
    <property type="evidence" value="ECO:0007669"/>
    <property type="project" value="UniProtKB-KW"/>
</dbReference>
<dbReference type="PANTHER" id="PTHR30514">
    <property type="entry name" value="GLUCOKINASE"/>
    <property type="match status" value="1"/>
</dbReference>
<keyword evidence="7" id="KW-1185">Reference proteome</keyword>
<dbReference type="InterPro" id="IPR047640">
    <property type="entry name" value="RpiR-like"/>
</dbReference>
<evidence type="ECO:0000256" key="2">
    <source>
        <dbReference type="ARBA" id="ARBA00023125"/>
    </source>
</evidence>
<organism evidence="6 7">
    <name type="scientific">Sporolactobacillus nakayamae</name>
    <dbReference type="NCBI Taxonomy" id="269670"/>
    <lineage>
        <taxon>Bacteria</taxon>
        <taxon>Bacillati</taxon>
        <taxon>Bacillota</taxon>
        <taxon>Bacilli</taxon>
        <taxon>Bacillales</taxon>
        <taxon>Sporolactobacillaceae</taxon>
        <taxon>Sporolactobacillus</taxon>
    </lineage>
</organism>
<dbReference type="STRING" id="269670.SAMN02982927_01454"/>
<feature type="domain" description="SIS" evidence="5">
    <location>
        <begin position="124"/>
        <end position="264"/>
    </location>
</feature>
<gene>
    <name evidence="6" type="ORF">SAMN02982927_01454</name>
</gene>
<name>A0A1I2R8T5_9BACL</name>